<organism evidence="3 4">
    <name type="scientific">Pleurodeles waltl</name>
    <name type="common">Iberian ribbed newt</name>
    <dbReference type="NCBI Taxonomy" id="8319"/>
    <lineage>
        <taxon>Eukaryota</taxon>
        <taxon>Metazoa</taxon>
        <taxon>Chordata</taxon>
        <taxon>Craniata</taxon>
        <taxon>Vertebrata</taxon>
        <taxon>Euteleostomi</taxon>
        <taxon>Amphibia</taxon>
        <taxon>Batrachia</taxon>
        <taxon>Caudata</taxon>
        <taxon>Salamandroidea</taxon>
        <taxon>Salamandridae</taxon>
        <taxon>Pleurodelinae</taxon>
        <taxon>Pleurodeles</taxon>
    </lineage>
</organism>
<sequence length="139" mass="14351">MREASDVLTVGIFSAISHAALLVCGLSAMSAVTAETAASGDFFFSFCQNCPSQQESMAPKTARGSWSKPGSLEQRPSQPLPPSRGVAPRSGSTSNAGKQAALKAQGALEDKQPAPRSSPVPERNCESKLDIKSVGMGVG</sequence>
<comment type="caution">
    <text evidence="3">The sequence shown here is derived from an EMBL/GenBank/DDBJ whole genome shotgun (WGS) entry which is preliminary data.</text>
</comment>
<evidence type="ECO:0000313" key="3">
    <source>
        <dbReference type="EMBL" id="KAJ1113450.1"/>
    </source>
</evidence>
<feature type="signal peptide" evidence="2">
    <location>
        <begin position="1"/>
        <end position="34"/>
    </location>
</feature>
<gene>
    <name evidence="3" type="ORF">NDU88_001695</name>
</gene>
<proteinExistence type="predicted"/>
<protein>
    <submittedName>
        <fullName evidence="3">Uncharacterized protein</fullName>
    </submittedName>
</protein>
<dbReference type="Proteomes" id="UP001066276">
    <property type="component" value="Chromosome 8"/>
</dbReference>
<dbReference type="AlphaFoldDB" id="A0AAV7NKX6"/>
<feature type="compositionally biased region" description="Low complexity" evidence="1">
    <location>
        <begin position="96"/>
        <end position="107"/>
    </location>
</feature>
<evidence type="ECO:0000313" key="4">
    <source>
        <dbReference type="Proteomes" id="UP001066276"/>
    </source>
</evidence>
<reference evidence="3" key="1">
    <citation type="journal article" date="2022" name="bioRxiv">
        <title>Sequencing and chromosome-scale assembly of the giantPleurodeles waltlgenome.</title>
        <authorList>
            <person name="Brown T."/>
            <person name="Elewa A."/>
            <person name="Iarovenko S."/>
            <person name="Subramanian E."/>
            <person name="Araus A.J."/>
            <person name="Petzold A."/>
            <person name="Susuki M."/>
            <person name="Suzuki K.-i.T."/>
            <person name="Hayashi T."/>
            <person name="Toyoda A."/>
            <person name="Oliveira C."/>
            <person name="Osipova E."/>
            <person name="Leigh N.D."/>
            <person name="Simon A."/>
            <person name="Yun M.H."/>
        </authorList>
    </citation>
    <scope>NUCLEOTIDE SEQUENCE</scope>
    <source>
        <strain evidence="3">20211129_DDA</strain>
        <tissue evidence="3">Liver</tissue>
    </source>
</reference>
<evidence type="ECO:0000256" key="2">
    <source>
        <dbReference type="SAM" id="SignalP"/>
    </source>
</evidence>
<keyword evidence="4" id="KW-1185">Reference proteome</keyword>
<evidence type="ECO:0000256" key="1">
    <source>
        <dbReference type="SAM" id="MobiDB-lite"/>
    </source>
</evidence>
<dbReference type="EMBL" id="JANPWB010000012">
    <property type="protein sequence ID" value="KAJ1113450.1"/>
    <property type="molecule type" value="Genomic_DNA"/>
</dbReference>
<name>A0AAV7NKX6_PLEWA</name>
<accession>A0AAV7NKX6</accession>
<keyword evidence="2" id="KW-0732">Signal</keyword>
<feature type="region of interest" description="Disordered" evidence="1">
    <location>
        <begin position="55"/>
        <end position="139"/>
    </location>
</feature>
<feature type="chain" id="PRO_5043698060" evidence="2">
    <location>
        <begin position="35"/>
        <end position="139"/>
    </location>
</feature>